<protein>
    <submittedName>
        <fullName evidence="3">Maintenance of ploidy protein mob1</fullName>
    </submittedName>
</protein>
<evidence type="ECO:0000313" key="4">
    <source>
        <dbReference type="Proteomes" id="UP000243723"/>
    </source>
</evidence>
<accession>A0A2P8A6D0</accession>
<dbReference type="OrthoDB" id="3821587at2759"/>
<evidence type="ECO:0000256" key="2">
    <source>
        <dbReference type="SAM" id="MobiDB-lite"/>
    </source>
</evidence>
<comment type="caution">
    <text evidence="3">The sequence shown here is derived from an EMBL/GenBank/DDBJ whole genome shotgun (WGS) entry which is preliminary data.</text>
</comment>
<evidence type="ECO:0000313" key="3">
    <source>
        <dbReference type="EMBL" id="PSK56001.1"/>
    </source>
</evidence>
<evidence type="ECO:0000256" key="1">
    <source>
        <dbReference type="SAM" id="Coils"/>
    </source>
</evidence>
<dbReference type="AlphaFoldDB" id="A0A2P8A6D0"/>
<name>A0A2P8A6D0_9PEZI</name>
<feature type="compositionally biased region" description="Basic and acidic residues" evidence="2">
    <location>
        <begin position="155"/>
        <end position="171"/>
    </location>
</feature>
<keyword evidence="4" id="KW-1185">Reference proteome</keyword>
<keyword evidence="1" id="KW-0175">Coiled coil</keyword>
<gene>
    <name evidence="3" type="ORF">B9Z65_4879</name>
</gene>
<sequence>MSRDATRQYSLKSRGSMFDMLHGRACAMAEKGDQDGCNDICRLLLENNDLDNDYKARCHLFLGQGQDDYLWHAQQAVSLYEDLIMNPKGIKGAKATPSNTVRDQIALLIQARTNLHQAEEDYEVVRANYKRQAQDFRNYYQRNPTEDELRTAQLERHDRESDAYRIARDPPRQLTVRNPSDEMLVDDDYRFPSSPPPSSPSNYRKVVKQFSTAQVHPDTPMPSSPPEVVMTTVHDQRGWG</sequence>
<organism evidence="3 4">
    <name type="scientific">Elsinoe australis</name>
    <dbReference type="NCBI Taxonomy" id="40998"/>
    <lineage>
        <taxon>Eukaryota</taxon>
        <taxon>Fungi</taxon>
        <taxon>Dikarya</taxon>
        <taxon>Ascomycota</taxon>
        <taxon>Pezizomycotina</taxon>
        <taxon>Dothideomycetes</taxon>
        <taxon>Dothideomycetidae</taxon>
        <taxon>Myriangiales</taxon>
        <taxon>Elsinoaceae</taxon>
        <taxon>Elsinoe</taxon>
    </lineage>
</organism>
<feature type="region of interest" description="Disordered" evidence="2">
    <location>
        <begin position="155"/>
        <end position="203"/>
    </location>
</feature>
<dbReference type="Proteomes" id="UP000243723">
    <property type="component" value="Unassembled WGS sequence"/>
</dbReference>
<proteinExistence type="predicted"/>
<reference evidence="3 4" key="1">
    <citation type="submission" date="2017-05" db="EMBL/GenBank/DDBJ databases">
        <title>Draft genome sequence of Elsinoe australis.</title>
        <authorList>
            <person name="Cheng Q."/>
        </authorList>
    </citation>
    <scope>NUCLEOTIDE SEQUENCE [LARGE SCALE GENOMIC DNA]</scope>
    <source>
        <strain evidence="3 4">NL1</strain>
    </source>
</reference>
<feature type="coiled-coil region" evidence="1">
    <location>
        <begin position="108"/>
        <end position="135"/>
    </location>
</feature>
<dbReference type="EMBL" id="NHZQ01000066">
    <property type="protein sequence ID" value="PSK56001.1"/>
    <property type="molecule type" value="Genomic_DNA"/>
</dbReference>